<evidence type="ECO:0000256" key="5">
    <source>
        <dbReference type="ARBA" id="ARBA00022692"/>
    </source>
</evidence>
<evidence type="ECO:0000256" key="7">
    <source>
        <dbReference type="ARBA" id="ARBA00023136"/>
    </source>
</evidence>
<evidence type="ECO:0000256" key="6">
    <source>
        <dbReference type="ARBA" id="ARBA00022989"/>
    </source>
</evidence>
<organism evidence="10 11">
    <name type="scientific">Streptomyces marokkonensis</name>
    <dbReference type="NCBI Taxonomy" id="324855"/>
    <lineage>
        <taxon>Bacteria</taxon>
        <taxon>Bacillati</taxon>
        <taxon>Actinomycetota</taxon>
        <taxon>Actinomycetes</taxon>
        <taxon>Kitasatosporales</taxon>
        <taxon>Streptomycetaceae</taxon>
        <taxon>Streptomyces</taxon>
    </lineage>
</organism>
<feature type="transmembrane region" description="Helical" evidence="9">
    <location>
        <begin position="336"/>
        <end position="354"/>
    </location>
</feature>
<feature type="transmembrane region" description="Helical" evidence="9">
    <location>
        <begin position="106"/>
        <end position="127"/>
    </location>
</feature>
<dbReference type="PANTHER" id="PTHR30047">
    <property type="entry name" value="HIGH-AFFINITY CHOLINE TRANSPORT PROTEIN-RELATED"/>
    <property type="match status" value="1"/>
</dbReference>
<keyword evidence="3" id="KW-0813">Transport</keyword>
<evidence type="ECO:0008006" key="12">
    <source>
        <dbReference type="Google" id="ProtNLM"/>
    </source>
</evidence>
<dbReference type="Pfam" id="PF02028">
    <property type="entry name" value="BCCT"/>
    <property type="match status" value="1"/>
</dbReference>
<protein>
    <recommendedName>
        <fullName evidence="12">BCCT family transporter</fullName>
    </recommendedName>
</protein>
<proteinExistence type="inferred from homology"/>
<evidence type="ECO:0000256" key="8">
    <source>
        <dbReference type="SAM" id="MobiDB-lite"/>
    </source>
</evidence>
<feature type="compositionally biased region" description="Basic and acidic residues" evidence="8">
    <location>
        <begin position="545"/>
        <end position="563"/>
    </location>
</feature>
<feature type="region of interest" description="Disordered" evidence="8">
    <location>
        <begin position="541"/>
        <end position="569"/>
    </location>
</feature>
<name>A0ABP7PLB8_9ACTN</name>
<comment type="subcellular location">
    <subcellularLocation>
        <location evidence="1">Cell membrane</location>
        <topology evidence="1">Multi-pass membrane protein</topology>
    </subcellularLocation>
</comment>
<feature type="transmembrane region" description="Helical" evidence="9">
    <location>
        <begin position="498"/>
        <end position="519"/>
    </location>
</feature>
<keyword evidence="4" id="KW-1003">Cell membrane</keyword>
<evidence type="ECO:0000256" key="2">
    <source>
        <dbReference type="ARBA" id="ARBA00005658"/>
    </source>
</evidence>
<evidence type="ECO:0000256" key="9">
    <source>
        <dbReference type="SAM" id="Phobius"/>
    </source>
</evidence>
<feature type="transmembrane region" description="Helical" evidence="9">
    <location>
        <begin position="202"/>
        <end position="228"/>
    </location>
</feature>
<dbReference type="InterPro" id="IPR000060">
    <property type="entry name" value="BCCT_transptr"/>
</dbReference>
<feature type="transmembrane region" description="Helical" evidence="9">
    <location>
        <begin position="366"/>
        <end position="390"/>
    </location>
</feature>
<feature type="transmembrane region" description="Helical" evidence="9">
    <location>
        <begin position="421"/>
        <end position="441"/>
    </location>
</feature>
<feature type="transmembrane region" description="Helical" evidence="9">
    <location>
        <begin position="281"/>
        <end position="301"/>
    </location>
</feature>
<evidence type="ECO:0000313" key="11">
    <source>
        <dbReference type="Proteomes" id="UP001500034"/>
    </source>
</evidence>
<keyword evidence="7 9" id="KW-0472">Membrane</keyword>
<feature type="transmembrane region" description="Helical" evidence="9">
    <location>
        <begin position="161"/>
        <end position="181"/>
    </location>
</feature>
<dbReference type="Proteomes" id="UP001500034">
    <property type="component" value="Unassembled WGS sequence"/>
</dbReference>
<keyword evidence="11" id="KW-1185">Reference proteome</keyword>
<dbReference type="EMBL" id="BAABCQ010000026">
    <property type="protein sequence ID" value="GAA3967583.1"/>
    <property type="molecule type" value="Genomic_DNA"/>
</dbReference>
<evidence type="ECO:0000256" key="4">
    <source>
        <dbReference type="ARBA" id="ARBA00022475"/>
    </source>
</evidence>
<comment type="similarity">
    <text evidence="2">Belongs to the BCCT transporter (TC 2.A.15) family.</text>
</comment>
<feature type="transmembrane region" description="Helical" evidence="9">
    <location>
        <begin position="248"/>
        <end position="269"/>
    </location>
</feature>
<evidence type="ECO:0000256" key="1">
    <source>
        <dbReference type="ARBA" id="ARBA00004651"/>
    </source>
</evidence>
<reference evidence="11" key="1">
    <citation type="journal article" date="2019" name="Int. J. Syst. Evol. Microbiol.">
        <title>The Global Catalogue of Microorganisms (GCM) 10K type strain sequencing project: providing services to taxonomists for standard genome sequencing and annotation.</title>
        <authorList>
            <consortium name="The Broad Institute Genomics Platform"/>
            <consortium name="The Broad Institute Genome Sequencing Center for Infectious Disease"/>
            <person name="Wu L."/>
            <person name="Ma J."/>
        </authorList>
    </citation>
    <scope>NUCLEOTIDE SEQUENCE [LARGE SCALE GENOMIC DNA]</scope>
    <source>
        <strain evidence="11">JCM 17027</strain>
    </source>
</reference>
<accession>A0ABP7PLB8</accession>
<dbReference type="NCBIfam" id="TIGR00842">
    <property type="entry name" value="bcct"/>
    <property type="match status" value="1"/>
</dbReference>
<keyword evidence="6 9" id="KW-1133">Transmembrane helix</keyword>
<feature type="compositionally biased region" description="Gly residues" evidence="8">
    <location>
        <begin position="586"/>
        <end position="603"/>
    </location>
</feature>
<comment type="caution">
    <text evidence="10">The sequence shown here is derived from an EMBL/GenBank/DDBJ whole genome shotgun (WGS) entry which is preliminary data.</text>
</comment>
<evidence type="ECO:0000256" key="3">
    <source>
        <dbReference type="ARBA" id="ARBA00022448"/>
    </source>
</evidence>
<gene>
    <name evidence="10" type="ORF">GCM10022384_18800</name>
</gene>
<keyword evidence="5 9" id="KW-0812">Transmembrane</keyword>
<dbReference type="RefSeq" id="WP_345590919.1">
    <property type="nucleotide sequence ID" value="NZ_BAABCQ010000026.1"/>
</dbReference>
<feature type="transmembrane region" description="Helical" evidence="9">
    <location>
        <begin position="468"/>
        <end position="486"/>
    </location>
</feature>
<feature type="region of interest" description="Disordered" evidence="8">
    <location>
        <begin position="584"/>
        <end position="629"/>
    </location>
</feature>
<feature type="transmembrane region" description="Helical" evidence="9">
    <location>
        <begin position="25"/>
        <end position="46"/>
    </location>
</feature>
<dbReference type="PANTHER" id="PTHR30047:SF7">
    <property type="entry name" value="HIGH-AFFINITY CHOLINE TRANSPORT PROTEIN"/>
    <property type="match status" value="1"/>
</dbReference>
<evidence type="ECO:0000313" key="10">
    <source>
        <dbReference type="EMBL" id="GAA3967583.1"/>
    </source>
</evidence>
<feature type="transmembrane region" description="Helical" evidence="9">
    <location>
        <begin position="66"/>
        <end position="85"/>
    </location>
</feature>
<sequence length="723" mass="76035">MAAQSATKPGANPVTAAWRSLSKPVFLPALAIIVAALAFATWYGSAYGADAQSAFTELRDGIGRTIGWWYVLLVTVFVVFAFWVACSRAGAIRLGRDDERPVFSRFAWFAMLFSAGMGIGLVFWGVAEPLTHMMSPPEIAGVEPGSAEAGRFAIGAALFHWGLHAWAIYAVVGLGLAYMSFRRGRPLSIRWLLEPVFGRKLIESWVGHAIDVFAIVGTVFGVATSLGQGVLQMQAGLAHLGWFQPSKGLLLVLVVIVTVAGTISVVTGLDKGVRRLSNANMSLAALLAIAVLLIGPTAFLFQSFVQNSGEYLQTLPKLALVTGAGADDGWTLGWTLFNQAWFLSWAPFVGMFIARISRGRTIREFIFGVMLAPTLIAVVWFTVFGSTGILEQLKNGSMVGEGGSVDTNTTLFTLFEQLTGGSGMAVVLSVVALLVITLFFVTSSDSCALVIDVLSHGGSTETPRTTRVFWAVMIGVAGALLLLAGGEAALTVLQVSSIASAAPLSVVYALAVVSMVRMFRHEIAIMPRFVRVHPKASPTALVSAAREKVRGEDARSEDTRSEDSPGEEDLERDLRALLRAWHDGEGAGTAGETGGAGRTGGSEGAATRRRPVAAPDGTPSPAPTPTAVLDQSAGAFAPPAAPAAVDASPDRPVRVLTVLDVPAYATTVDTATGAVEWDETAMPGDPIEGEVFDTPEFASSAAGVEERTARLLRVAAAGDGPAD</sequence>